<name>A0A1T1H6C1_9GAMM</name>
<dbReference type="SUPFAM" id="SSF49354">
    <property type="entry name" value="PapD-like"/>
    <property type="match status" value="1"/>
</dbReference>
<evidence type="ECO:0000259" key="2">
    <source>
        <dbReference type="Pfam" id="PF00345"/>
    </source>
</evidence>
<dbReference type="RefSeq" id="WP_078188812.1">
    <property type="nucleotide sequence ID" value="NZ_JAMCOZ010000010.1"/>
</dbReference>
<evidence type="ECO:0000313" key="3">
    <source>
        <dbReference type="EMBL" id="OOV85393.1"/>
    </source>
</evidence>
<organism evidence="3 4">
    <name type="scientific">Acinetobacter amyesii</name>
    <dbReference type="NCBI Taxonomy" id="2942470"/>
    <lineage>
        <taxon>Bacteria</taxon>
        <taxon>Pseudomonadati</taxon>
        <taxon>Pseudomonadota</taxon>
        <taxon>Gammaproteobacteria</taxon>
        <taxon>Moraxellales</taxon>
        <taxon>Moraxellaceae</taxon>
        <taxon>Acinetobacter</taxon>
    </lineage>
</organism>
<dbReference type="PANTHER" id="PTHR30251">
    <property type="entry name" value="PILUS ASSEMBLY CHAPERONE"/>
    <property type="match status" value="1"/>
</dbReference>
<comment type="caution">
    <text evidence="3">The sequence shown here is derived from an EMBL/GenBank/DDBJ whole genome shotgun (WGS) entry which is preliminary data.</text>
</comment>
<dbReference type="GO" id="GO:0030288">
    <property type="term" value="C:outer membrane-bounded periplasmic space"/>
    <property type="evidence" value="ECO:0007669"/>
    <property type="project" value="InterPro"/>
</dbReference>
<proteinExistence type="predicted"/>
<dbReference type="AlphaFoldDB" id="A0A1T1H6C1"/>
<evidence type="ECO:0000256" key="1">
    <source>
        <dbReference type="SAM" id="SignalP"/>
    </source>
</evidence>
<dbReference type="InterPro" id="IPR016147">
    <property type="entry name" value="Pili_assmbl_chaperone_N"/>
</dbReference>
<dbReference type="Gene3D" id="2.60.40.10">
    <property type="entry name" value="Immunoglobulins"/>
    <property type="match status" value="1"/>
</dbReference>
<dbReference type="GO" id="GO:0071555">
    <property type="term" value="P:cell wall organization"/>
    <property type="evidence" value="ECO:0007669"/>
    <property type="project" value="InterPro"/>
</dbReference>
<feature type="signal peptide" evidence="1">
    <location>
        <begin position="1"/>
        <end position="25"/>
    </location>
</feature>
<dbReference type="InterPro" id="IPR050643">
    <property type="entry name" value="Periplasmic_pilus_chap"/>
</dbReference>
<keyword evidence="4" id="KW-1185">Reference proteome</keyword>
<protein>
    <recommendedName>
        <fullName evidence="2">Pili assembly chaperone N-terminal domain-containing protein</fullName>
    </recommendedName>
</protein>
<evidence type="ECO:0000313" key="4">
    <source>
        <dbReference type="Proteomes" id="UP000191160"/>
    </source>
</evidence>
<sequence>MSHLSLIRQCFISSIAGLMTATAYANVAIYPVKMQINGDNRQRTTTINLQSSVDETPQNYEVHVYKWTQDENGNDVLTPDNQLIISPASFVLEPNSKQTIRMGFQQSISEMKLEKEEAWRIKVLPLPDTQKSKGIKYAYGFNIPLFAGKNFKSDLSFQFKKDSKNQPIIQAKNLGTGHFQITGFTLQDAKGNHIFTSNEMKYILAQQQVELSIPTTQPQKGLQLILQTSNDQPLKFDIAEQE</sequence>
<dbReference type="InterPro" id="IPR008962">
    <property type="entry name" value="PapD-like_sf"/>
</dbReference>
<accession>A0A1T1H6C1</accession>
<dbReference type="PANTHER" id="PTHR30251:SF4">
    <property type="entry name" value="SLR1668 PROTEIN"/>
    <property type="match status" value="1"/>
</dbReference>
<dbReference type="Proteomes" id="UP000191160">
    <property type="component" value="Unassembled WGS sequence"/>
</dbReference>
<dbReference type="InterPro" id="IPR013783">
    <property type="entry name" value="Ig-like_fold"/>
</dbReference>
<reference evidence="3 4" key="1">
    <citation type="submission" date="2017-02" db="EMBL/GenBank/DDBJ databases">
        <title>Acinetobacter sp. ANC 4945, whole genome shotgun sequencing project.</title>
        <authorList>
            <person name="Radolfova-Krizova L."/>
            <person name="Al Atrouni A."/>
            <person name="Nemec A."/>
        </authorList>
    </citation>
    <scope>NUCLEOTIDE SEQUENCE [LARGE SCALE GENOMIC DNA]</scope>
    <source>
        <strain evidence="3 4">ANC 4945</strain>
    </source>
</reference>
<dbReference type="EMBL" id="MVKX01000001">
    <property type="protein sequence ID" value="OOV85393.1"/>
    <property type="molecule type" value="Genomic_DNA"/>
</dbReference>
<keyword evidence="1" id="KW-0732">Signal</keyword>
<gene>
    <name evidence="3" type="ORF">B1202_01710</name>
</gene>
<dbReference type="Pfam" id="PF00345">
    <property type="entry name" value="PapD_N"/>
    <property type="match status" value="1"/>
</dbReference>
<feature type="domain" description="Pili assembly chaperone N-terminal" evidence="2">
    <location>
        <begin position="58"/>
        <end position="146"/>
    </location>
</feature>
<feature type="chain" id="PRO_5012797802" description="Pili assembly chaperone N-terminal domain-containing protein" evidence="1">
    <location>
        <begin position="26"/>
        <end position="242"/>
    </location>
</feature>